<dbReference type="AlphaFoldDB" id="A0AAE0KE37"/>
<keyword evidence="13" id="KW-1185">Reference proteome</keyword>
<dbReference type="Pfam" id="PF08953">
    <property type="entry name" value="DUF1899"/>
    <property type="match status" value="1"/>
</dbReference>
<evidence type="ECO:0000256" key="7">
    <source>
        <dbReference type="ARBA" id="ARBA00062568"/>
    </source>
</evidence>
<dbReference type="PANTHER" id="PTHR10856:SF0">
    <property type="entry name" value="CORONIN"/>
    <property type="match status" value="1"/>
</dbReference>
<name>A0AAE0KE37_9PEZI</name>
<comment type="similarity">
    <text evidence="1 9">Belongs to the WD repeat coronin family.</text>
</comment>
<evidence type="ECO:0000256" key="4">
    <source>
        <dbReference type="ARBA" id="ARBA00022737"/>
    </source>
</evidence>
<dbReference type="EMBL" id="JAULSW010000007">
    <property type="protein sequence ID" value="KAK3374949.1"/>
    <property type="molecule type" value="Genomic_DNA"/>
</dbReference>
<keyword evidence="3 8" id="KW-0853">WD repeat</keyword>
<feature type="compositionally biased region" description="Low complexity" evidence="10">
    <location>
        <begin position="444"/>
        <end position="458"/>
    </location>
</feature>
<dbReference type="InterPro" id="IPR019775">
    <property type="entry name" value="WD40_repeat_CS"/>
</dbReference>
<dbReference type="InterPro" id="IPR036322">
    <property type="entry name" value="WD40_repeat_dom_sf"/>
</dbReference>
<dbReference type="InterPro" id="IPR015505">
    <property type="entry name" value="Coronin"/>
</dbReference>
<evidence type="ECO:0000256" key="1">
    <source>
        <dbReference type="ARBA" id="ARBA00009482"/>
    </source>
</evidence>
<feature type="compositionally biased region" description="Pro residues" evidence="10">
    <location>
        <begin position="505"/>
        <end position="515"/>
    </location>
</feature>
<dbReference type="SMART" id="SM01166">
    <property type="entry name" value="DUF1899"/>
    <property type="match status" value="1"/>
</dbReference>
<feature type="repeat" description="WD" evidence="8">
    <location>
        <begin position="133"/>
        <end position="175"/>
    </location>
</feature>
<evidence type="ECO:0000256" key="2">
    <source>
        <dbReference type="ARBA" id="ARBA00022553"/>
    </source>
</evidence>
<dbReference type="SMART" id="SM01167">
    <property type="entry name" value="DUF1900"/>
    <property type="match status" value="1"/>
</dbReference>
<evidence type="ECO:0000256" key="8">
    <source>
        <dbReference type="PROSITE-ProRule" id="PRU00221"/>
    </source>
</evidence>
<organism evidence="12 13">
    <name type="scientific">Podospora didyma</name>
    <dbReference type="NCBI Taxonomy" id="330526"/>
    <lineage>
        <taxon>Eukaryota</taxon>
        <taxon>Fungi</taxon>
        <taxon>Dikarya</taxon>
        <taxon>Ascomycota</taxon>
        <taxon>Pezizomycotina</taxon>
        <taxon>Sordariomycetes</taxon>
        <taxon>Sordariomycetidae</taxon>
        <taxon>Sordariales</taxon>
        <taxon>Podosporaceae</taxon>
        <taxon>Podospora</taxon>
    </lineage>
</organism>
<dbReference type="Gene3D" id="2.130.10.10">
    <property type="entry name" value="YVTN repeat-like/Quinoprotein amine dehydrogenase"/>
    <property type="match status" value="1"/>
</dbReference>
<dbReference type="GO" id="GO:0030479">
    <property type="term" value="C:actin cortical patch"/>
    <property type="evidence" value="ECO:0007669"/>
    <property type="project" value="UniProtKB-ARBA"/>
</dbReference>
<dbReference type="PROSITE" id="PS50294">
    <property type="entry name" value="WD_REPEATS_REGION"/>
    <property type="match status" value="3"/>
</dbReference>
<feature type="domain" description="DUF1899" evidence="11">
    <location>
        <begin position="4"/>
        <end position="68"/>
    </location>
</feature>
<keyword evidence="6" id="KW-0009">Actin-binding</keyword>
<dbReference type="PRINTS" id="PR00320">
    <property type="entry name" value="GPROTEINBRPT"/>
</dbReference>
<dbReference type="GO" id="GO:0007015">
    <property type="term" value="P:actin filament organization"/>
    <property type="evidence" value="ECO:0007669"/>
    <property type="project" value="TreeGrafter"/>
</dbReference>
<keyword evidence="5" id="KW-0175">Coiled coil</keyword>
<feature type="repeat" description="WD" evidence="8">
    <location>
        <begin position="175"/>
        <end position="216"/>
    </location>
</feature>
<comment type="caution">
    <text evidence="12">The sequence shown here is derived from an EMBL/GenBank/DDBJ whole genome shotgun (WGS) entry which is preliminary data.</text>
</comment>
<evidence type="ECO:0000256" key="6">
    <source>
        <dbReference type="ARBA" id="ARBA00023203"/>
    </source>
</evidence>
<dbReference type="InterPro" id="IPR020472">
    <property type="entry name" value="WD40_PAC1"/>
</dbReference>
<evidence type="ECO:0000313" key="12">
    <source>
        <dbReference type="EMBL" id="KAK3374949.1"/>
    </source>
</evidence>
<dbReference type="SMART" id="SM00320">
    <property type="entry name" value="WD40"/>
    <property type="match status" value="4"/>
</dbReference>
<feature type="repeat" description="WD" evidence="8">
    <location>
        <begin position="77"/>
        <end position="119"/>
    </location>
</feature>
<feature type="compositionally biased region" description="Pro residues" evidence="10">
    <location>
        <begin position="434"/>
        <end position="443"/>
    </location>
</feature>
<dbReference type="Pfam" id="PF16300">
    <property type="entry name" value="WD40_4"/>
    <property type="match status" value="1"/>
</dbReference>
<evidence type="ECO:0000256" key="3">
    <source>
        <dbReference type="ARBA" id="ARBA00022574"/>
    </source>
</evidence>
<dbReference type="InterPro" id="IPR001680">
    <property type="entry name" value="WD40_rpt"/>
</dbReference>
<dbReference type="PROSITE" id="PS00678">
    <property type="entry name" value="WD_REPEATS_1"/>
    <property type="match status" value="3"/>
</dbReference>
<dbReference type="InterPro" id="IPR015943">
    <property type="entry name" value="WD40/YVTN_repeat-like_dom_sf"/>
</dbReference>
<evidence type="ECO:0000259" key="11">
    <source>
        <dbReference type="SMART" id="SM01166"/>
    </source>
</evidence>
<proteinExistence type="inferred from homology"/>
<keyword evidence="4 9" id="KW-0677">Repeat</keyword>
<evidence type="ECO:0000256" key="10">
    <source>
        <dbReference type="SAM" id="MobiDB-lite"/>
    </source>
</evidence>
<dbReference type="PANTHER" id="PTHR10856">
    <property type="entry name" value="CORONIN"/>
    <property type="match status" value="1"/>
</dbReference>
<reference evidence="12" key="1">
    <citation type="journal article" date="2023" name="Mol. Phylogenet. Evol.">
        <title>Genome-scale phylogeny and comparative genomics of the fungal order Sordariales.</title>
        <authorList>
            <person name="Hensen N."/>
            <person name="Bonometti L."/>
            <person name="Westerberg I."/>
            <person name="Brannstrom I.O."/>
            <person name="Guillou S."/>
            <person name="Cros-Aarteil S."/>
            <person name="Calhoun S."/>
            <person name="Haridas S."/>
            <person name="Kuo A."/>
            <person name="Mondo S."/>
            <person name="Pangilinan J."/>
            <person name="Riley R."/>
            <person name="LaButti K."/>
            <person name="Andreopoulos B."/>
            <person name="Lipzen A."/>
            <person name="Chen C."/>
            <person name="Yan M."/>
            <person name="Daum C."/>
            <person name="Ng V."/>
            <person name="Clum A."/>
            <person name="Steindorff A."/>
            <person name="Ohm R.A."/>
            <person name="Martin F."/>
            <person name="Silar P."/>
            <person name="Natvig D.O."/>
            <person name="Lalanne C."/>
            <person name="Gautier V."/>
            <person name="Ament-Velasquez S.L."/>
            <person name="Kruys A."/>
            <person name="Hutchinson M.I."/>
            <person name="Powell A.J."/>
            <person name="Barry K."/>
            <person name="Miller A.N."/>
            <person name="Grigoriev I.V."/>
            <person name="Debuchy R."/>
            <person name="Gladieux P."/>
            <person name="Hiltunen Thoren M."/>
            <person name="Johannesson H."/>
        </authorList>
    </citation>
    <scope>NUCLEOTIDE SEQUENCE</scope>
    <source>
        <strain evidence="12">CBS 232.78</strain>
    </source>
</reference>
<dbReference type="GO" id="GO:0051015">
    <property type="term" value="F:actin filament binding"/>
    <property type="evidence" value="ECO:0007669"/>
    <property type="project" value="TreeGrafter"/>
</dbReference>
<feature type="compositionally biased region" description="Acidic residues" evidence="10">
    <location>
        <begin position="463"/>
        <end position="473"/>
    </location>
</feature>
<sequence length="604" mass="65917">MAGRFVRASKYRHVFGKNTRKEFCYDNLHISRNAWDTNLVKANPEYLAVNWESSGGGAFAVIPLNERGKLPDQIPLFRGHTAAVLDTDWNPFNDRVIASASDDGKVFIWEVPQGFSLYTDAEEPASVAPVLKLSGHSRKVGHVLFNPAAENILASASGDLALKMWDITTGQANIVLKHPDIVQSLSWSANGAMLVTTSRDKKLRVWDVRQQSPVHEYEGHAGAKNSRAVWMGEHNRIATTGFSRMSERQLGLWEPGRKDPIGGLTSLDSISGVCMPFWDDGSNCLYLAGKGDGNIRYFEYENDKFEFLSEYKSPDPQRGLAFLPRRGVNLHENEIMRAFKTVNDSYIEPISFTVPRRAETFQSDIYPPAVGTKPAMSAKEWLDGKTAFPPKIDLESIYEGNAPIEVAASAQPSAPISTPAPAPVAAPVAKKAPEPAPVAPRSPPVAADQKASLSAAADKFQDAEESSDDDSSFEEVARPPPRAPAQVRSKPPSPIATTPAAQAKPPSPIKSPQPSAPLASRAPPPAASPSIAASVEQSLEQIKYLLEQQSKIIGVQSEKINAQSDIIMQLTTEVETLKKKVSPISQDQNERIRQLELELESARS</sequence>
<evidence type="ECO:0000256" key="9">
    <source>
        <dbReference type="RuleBase" id="RU280818"/>
    </source>
</evidence>
<evidence type="ECO:0000313" key="13">
    <source>
        <dbReference type="Proteomes" id="UP001285441"/>
    </source>
</evidence>
<dbReference type="PROSITE" id="PS50082">
    <property type="entry name" value="WD_REPEATS_2"/>
    <property type="match status" value="3"/>
</dbReference>
<feature type="region of interest" description="Disordered" evidence="10">
    <location>
        <begin position="413"/>
        <end position="532"/>
    </location>
</feature>
<dbReference type="SUPFAM" id="SSF50978">
    <property type="entry name" value="WD40 repeat-like"/>
    <property type="match status" value="1"/>
</dbReference>
<reference evidence="12" key="2">
    <citation type="submission" date="2023-06" db="EMBL/GenBank/DDBJ databases">
        <authorList>
            <consortium name="Lawrence Berkeley National Laboratory"/>
            <person name="Haridas S."/>
            <person name="Hensen N."/>
            <person name="Bonometti L."/>
            <person name="Westerberg I."/>
            <person name="Brannstrom I.O."/>
            <person name="Guillou S."/>
            <person name="Cros-Aarteil S."/>
            <person name="Calhoun S."/>
            <person name="Kuo A."/>
            <person name="Mondo S."/>
            <person name="Pangilinan J."/>
            <person name="Riley R."/>
            <person name="LaButti K."/>
            <person name="Andreopoulos B."/>
            <person name="Lipzen A."/>
            <person name="Chen C."/>
            <person name="Yanf M."/>
            <person name="Daum C."/>
            <person name="Ng V."/>
            <person name="Clum A."/>
            <person name="Steindorff A."/>
            <person name="Ohm R."/>
            <person name="Martin F."/>
            <person name="Silar P."/>
            <person name="Natvig D."/>
            <person name="Lalanne C."/>
            <person name="Gautier V."/>
            <person name="Ament-velasquez S.L."/>
            <person name="Kruys A."/>
            <person name="Hutchinson M.I."/>
            <person name="Powell A.J."/>
            <person name="Barry K."/>
            <person name="Miller A.N."/>
            <person name="Grigoriev I.V."/>
            <person name="Debuchy R."/>
            <person name="Gladieux P."/>
            <person name="Thoren M.H."/>
            <person name="Johannesson H."/>
        </authorList>
    </citation>
    <scope>NUCLEOTIDE SEQUENCE</scope>
    <source>
        <strain evidence="12">CBS 232.78</strain>
    </source>
</reference>
<dbReference type="Pfam" id="PF00400">
    <property type="entry name" value="WD40"/>
    <property type="match status" value="3"/>
</dbReference>
<dbReference type="FunFam" id="2.130.10.10:FF:000197">
    <property type="entry name" value="Coronin"/>
    <property type="match status" value="1"/>
</dbReference>
<dbReference type="Proteomes" id="UP001285441">
    <property type="component" value="Unassembled WGS sequence"/>
</dbReference>
<protein>
    <recommendedName>
        <fullName evidence="9">Coronin</fullName>
    </recommendedName>
</protein>
<comment type="subunit">
    <text evidence="7">Binds to F-actin.</text>
</comment>
<dbReference type="InterPro" id="IPR015048">
    <property type="entry name" value="DUF1899"/>
</dbReference>
<keyword evidence="2" id="KW-0597">Phosphoprotein</keyword>
<evidence type="ECO:0000256" key="5">
    <source>
        <dbReference type="ARBA" id="ARBA00023054"/>
    </source>
</evidence>
<gene>
    <name evidence="12" type="ORF">B0H63DRAFT_261494</name>
</gene>
<accession>A0AAE0KE37</accession>